<evidence type="ECO:0000313" key="1">
    <source>
        <dbReference type="EMBL" id="SCC81146.1"/>
    </source>
</evidence>
<name>A0ABY0K9Z4_9HYPH</name>
<sequence length="258" mass="28506">MTRFSFSYDESPLNNSLGFREGAQGTHTSRTMMSTELARLLEAGADASSAQRLIVEENILGKATMAGRRLALQRLRELYALDRTVPVYQVLADLWKREPQSLPQLALLAALARDPLLRVTAKPILVLPPGRELVRDEIRHAISTSVGARLNPATLDKVVRNTASSWTQSGHLVGRTFKKRRRIEAKPAALAFAIWLAQASGFTGNDVLSNGWVTTLDLDQERLEILLERVRAAGLVEIRQLGPHVEINSSRLLTRAAA</sequence>
<dbReference type="RefSeq" id="WP_131817772.1">
    <property type="nucleotide sequence ID" value="NZ_FMBM01000002.1"/>
</dbReference>
<proteinExistence type="predicted"/>
<dbReference type="Proteomes" id="UP000182800">
    <property type="component" value="Unassembled WGS sequence"/>
</dbReference>
<organism evidence="1 2">
    <name type="scientific">Saliniramus fredricksonii</name>
    <dbReference type="NCBI Taxonomy" id="1653334"/>
    <lineage>
        <taxon>Bacteria</taxon>
        <taxon>Pseudomonadati</taxon>
        <taxon>Pseudomonadota</taxon>
        <taxon>Alphaproteobacteria</taxon>
        <taxon>Hyphomicrobiales</taxon>
        <taxon>Salinarimonadaceae</taxon>
        <taxon>Saliniramus</taxon>
    </lineage>
</organism>
<keyword evidence="2" id="KW-1185">Reference proteome</keyword>
<reference evidence="1 2" key="1">
    <citation type="submission" date="2016-08" db="EMBL/GenBank/DDBJ databases">
        <authorList>
            <person name="Varghese N."/>
            <person name="Submissions Spin"/>
        </authorList>
    </citation>
    <scope>NUCLEOTIDE SEQUENCE [LARGE SCALE GENOMIC DNA]</scope>
    <source>
        <strain evidence="1 2">HL-109</strain>
    </source>
</reference>
<gene>
    <name evidence="1" type="ORF">GA0071312_2079</name>
</gene>
<protein>
    <submittedName>
        <fullName evidence="1">Uncharacterized protein</fullName>
    </submittedName>
</protein>
<comment type="caution">
    <text evidence="1">The sequence shown here is derived from an EMBL/GenBank/DDBJ whole genome shotgun (WGS) entry which is preliminary data.</text>
</comment>
<dbReference type="EMBL" id="FMBM01000002">
    <property type="protein sequence ID" value="SCC81146.1"/>
    <property type="molecule type" value="Genomic_DNA"/>
</dbReference>
<accession>A0ABY0K9Z4</accession>
<evidence type="ECO:0000313" key="2">
    <source>
        <dbReference type="Proteomes" id="UP000182800"/>
    </source>
</evidence>